<accession>A0A6C0D1F9</accession>
<protein>
    <submittedName>
        <fullName evidence="1">Uncharacterized protein</fullName>
    </submittedName>
</protein>
<dbReference type="EMBL" id="MN739518">
    <property type="protein sequence ID" value="QHT09934.1"/>
    <property type="molecule type" value="Genomic_DNA"/>
</dbReference>
<dbReference type="AlphaFoldDB" id="A0A6C0D1F9"/>
<organism evidence="1">
    <name type="scientific">viral metagenome</name>
    <dbReference type="NCBI Taxonomy" id="1070528"/>
    <lineage>
        <taxon>unclassified sequences</taxon>
        <taxon>metagenomes</taxon>
        <taxon>organismal metagenomes</taxon>
    </lineage>
</organism>
<reference evidence="1" key="1">
    <citation type="journal article" date="2020" name="Nature">
        <title>Giant virus diversity and host interactions through global metagenomics.</title>
        <authorList>
            <person name="Schulz F."/>
            <person name="Roux S."/>
            <person name="Paez-Espino D."/>
            <person name="Jungbluth S."/>
            <person name="Walsh D.A."/>
            <person name="Denef V.J."/>
            <person name="McMahon K.D."/>
            <person name="Konstantinidis K.T."/>
            <person name="Eloe-Fadrosh E.A."/>
            <person name="Kyrpides N.C."/>
            <person name="Woyke T."/>
        </authorList>
    </citation>
    <scope>NUCLEOTIDE SEQUENCE</scope>
    <source>
        <strain evidence="1">GVMAG-M-3300023174-104</strain>
    </source>
</reference>
<name>A0A6C0D1F9_9ZZZZ</name>
<proteinExistence type="predicted"/>
<evidence type="ECO:0000313" key="1">
    <source>
        <dbReference type="EMBL" id="QHT09934.1"/>
    </source>
</evidence>
<sequence>MKYEQNVQLLSPLQKNFEKYFEMQLEEVQEELRSGQWFKRELMFKTNIRFRKKFWEIMVFMYTFFDQKSSLWFDFQSWMIKFFRGEYLAIQEAKKEIHQEIESPRPAWLSAPPDTNLRVLDYAWIFVMHIWGMLKQQATFHSPLLKKGKPNTKDKAKITEHELHNCLTAIDIQDCEVLRFLWHQRI</sequence>